<dbReference type="Gene3D" id="3.40.390.70">
    <property type="match status" value="1"/>
</dbReference>
<proteinExistence type="predicted"/>
<dbReference type="RefSeq" id="WP_111398862.1">
    <property type="nucleotide sequence ID" value="NZ_QKYU01000015.1"/>
</dbReference>
<dbReference type="InterPro" id="IPR011201">
    <property type="entry name" value="Zinc-ribbon_6_bact"/>
</dbReference>
<evidence type="ECO:0000313" key="2">
    <source>
        <dbReference type="EMBL" id="PZW43588.1"/>
    </source>
</evidence>
<dbReference type="InterPro" id="IPR031321">
    <property type="entry name" value="UCP012641"/>
</dbReference>
<name>A0A2W7IBW5_9PROT</name>
<dbReference type="EMBL" id="QKYU01000015">
    <property type="protein sequence ID" value="PZW43588.1"/>
    <property type="molecule type" value="Genomic_DNA"/>
</dbReference>
<organism evidence="2 3">
    <name type="scientific">Humitalea rosea</name>
    <dbReference type="NCBI Taxonomy" id="990373"/>
    <lineage>
        <taxon>Bacteria</taxon>
        <taxon>Pseudomonadati</taxon>
        <taxon>Pseudomonadota</taxon>
        <taxon>Alphaproteobacteria</taxon>
        <taxon>Acetobacterales</taxon>
        <taxon>Roseomonadaceae</taxon>
        <taxon>Humitalea</taxon>
    </lineage>
</organism>
<evidence type="ECO:0000259" key="1">
    <source>
        <dbReference type="Pfam" id="PF10005"/>
    </source>
</evidence>
<evidence type="ECO:0000313" key="3">
    <source>
        <dbReference type="Proteomes" id="UP000249688"/>
    </source>
</evidence>
<feature type="domain" description="Zinc-ribbon" evidence="1">
    <location>
        <begin position="3"/>
        <end position="92"/>
    </location>
</feature>
<dbReference type="PIRSF" id="PIRSF012641">
    <property type="entry name" value="UCP012641"/>
    <property type="match status" value="1"/>
</dbReference>
<comment type="caution">
    <text evidence="2">The sequence shown here is derived from an EMBL/GenBank/DDBJ whole genome shotgun (WGS) entry which is preliminary data.</text>
</comment>
<protein>
    <recommendedName>
        <fullName evidence="1">Zinc-ribbon domain-containing protein</fullName>
    </recommendedName>
</protein>
<dbReference type="Pfam" id="PF10005">
    <property type="entry name" value="Zn_ribbon_DZR_6"/>
    <property type="match status" value="1"/>
</dbReference>
<reference evidence="2 3" key="1">
    <citation type="submission" date="2018-06" db="EMBL/GenBank/DDBJ databases">
        <title>Genomic Encyclopedia of Archaeal and Bacterial Type Strains, Phase II (KMG-II): from individual species to whole genera.</title>
        <authorList>
            <person name="Goeker M."/>
        </authorList>
    </citation>
    <scope>NUCLEOTIDE SEQUENCE [LARGE SCALE GENOMIC DNA]</scope>
    <source>
        <strain evidence="2 3">DSM 24525</strain>
    </source>
</reference>
<dbReference type="Pfam" id="PF15887">
    <property type="entry name" value="Peptidase_Mx"/>
    <property type="match status" value="1"/>
</dbReference>
<sequence length="364" mass="41312">MRLFECQSCGNTLYFENTRCERCGHGLGFLPAAGILSAVEPEEEGLRALADGALYRACSNATLGTCNWLVPIEEDGRFCRCCRHNRRAPNLDDPKVMKMWRTIEFSQHRLFVTLLRLNLPLPTREEDPEAGLVFDVLADPKDPKAPRVLTGHDKGLITFNLAEGDDAERERRRVSMGEPYRTMLGHMRHEIAHFFWDRLVRDAGQGEVLYACRQVFGDPSVDYAAALKTHYESGPPDNWQEHYVSAYATSHPWEDFAETTAHYLHMVDTLETAFAYGMRLRPNVGDSTDMATRIDFDPHEEADFDRIIHAWLPLTFAMNSLNRSMGLSDLYPFLLSQPVIEKLRFIHGLLHPAASLPEAESEAA</sequence>
<keyword evidence="3" id="KW-1185">Reference proteome</keyword>
<accession>A0A2W7IBW5</accession>
<dbReference type="Proteomes" id="UP000249688">
    <property type="component" value="Unassembled WGS sequence"/>
</dbReference>
<dbReference type="OrthoDB" id="256753at2"/>
<gene>
    <name evidence="2" type="ORF">C8P66_11549</name>
</gene>
<dbReference type="AlphaFoldDB" id="A0A2W7IBW5"/>